<evidence type="ECO:0000259" key="1">
    <source>
        <dbReference type="PROSITE" id="PS50181"/>
    </source>
</evidence>
<name>A0AA38XFU3_9EURO</name>
<accession>A0AA38XFU3</accession>
<organism evidence="2 3">
    <name type="scientific">Cladophialophora chaetospira</name>
    <dbReference type="NCBI Taxonomy" id="386627"/>
    <lineage>
        <taxon>Eukaryota</taxon>
        <taxon>Fungi</taxon>
        <taxon>Dikarya</taxon>
        <taxon>Ascomycota</taxon>
        <taxon>Pezizomycotina</taxon>
        <taxon>Eurotiomycetes</taxon>
        <taxon>Chaetothyriomycetidae</taxon>
        <taxon>Chaetothyriales</taxon>
        <taxon>Herpotrichiellaceae</taxon>
        <taxon>Cladophialophora</taxon>
    </lineage>
</organism>
<comment type="caution">
    <text evidence="2">The sequence shown here is derived from an EMBL/GenBank/DDBJ whole genome shotgun (WGS) entry which is preliminary data.</text>
</comment>
<protein>
    <recommendedName>
        <fullName evidence="1">F-box domain-containing protein</fullName>
    </recommendedName>
</protein>
<dbReference type="EMBL" id="JAPDRK010000005">
    <property type="protein sequence ID" value="KAJ9612361.1"/>
    <property type="molecule type" value="Genomic_DNA"/>
</dbReference>
<proteinExistence type="predicted"/>
<dbReference type="InterPro" id="IPR001810">
    <property type="entry name" value="F-box_dom"/>
</dbReference>
<keyword evidence="3" id="KW-1185">Reference proteome</keyword>
<gene>
    <name evidence="2" type="ORF">H2200_003958</name>
</gene>
<dbReference type="Proteomes" id="UP001172673">
    <property type="component" value="Unassembled WGS sequence"/>
</dbReference>
<evidence type="ECO:0000313" key="2">
    <source>
        <dbReference type="EMBL" id="KAJ9612361.1"/>
    </source>
</evidence>
<dbReference type="PROSITE" id="PS50181">
    <property type="entry name" value="FBOX"/>
    <property type="match status" value="1"/>
</dbReference>
<reference evidence="2" key="1">
    <citation type="submission" date="2022-10" db="EMBL/GenBank/DDBJ databases">
        <title>Culturing micro-colonial fungi from biological soil crusts in the Mojave desert and describing Neophaeococcomyces mojavensis, and introducing the new genera and species Taxawa tesnikishii.</title>
        <authorList>
            <person name="Kurbessoian T."/>
            <person name="Stajich J.E."/>
        </authorList>
    </citation>
    <scope>NUCLEOTIDE SEQUENCE</scope>
    <source>
        <strain evidence="2">TK_41</strain>
    </source>
</reference>
<feature type="domain" description="F-box" evidence="1">
    <location>
        <begin position="1"/>
        <end position="45"/>
    </location>
</feature>
<dbReference type="AlphaFoldDB" id="A0AA38XFU3"/>
<evidence type="ECO:0000313" key="3">
    <source>
        <dbReference type="Proteomes" id="UP001172673"/>
    </source>
</evidence>
<sequence>MAYAQFPSEVIANILENLGPKDLKSCRLVDRQTCDEATRLLFRTLFFKVRNWVDRCDRLDLLRRSDLIKHSRHFVYETHFVKGPYFQLAFALSLLHGRSKTQPTSIDIKCRTADIRYLFSKDATVEHFLARAKTFKLIYDHDIREPELPSHWSPTIIPRYRTLSGSIPQVRELSLGFQKTYVYSESGSSDVQNFDRQMAMMTALLQGYYPNLRTLYLQYLVLDATKDDLVQFLERHSSTLIDLTLNNLCLKHPCDGFSFALRLFVMLHEALRLERMSLQDSIWTAGSSHIPGLLFIKTKIILRQNGKWYQDPRSHDPWSTLRARGTLRRGFEDYICHRSEFPILKLRPHMQRILRNGVHFDDRKRNFEDRTIRVEQSEGAKPLKIALEDDDTFHIAGSTELLFG</sequence>